<evidence type="ECO:0000256" key="4">
    <source>
        <dbReference type="ARBA" id="ARBA00022723"/>
    </source>
</evidence>
<comment type="cofactor">
    <cofactor evidence="13">
        <name>Mg(2+)</name>
        <dbReference type="ChEBI" id="CHEBI:18420"/>
    </cofactor>
    <text evidence="13">Binds 1 Mg(2+) ion per subunit.</text>
</comment>
<dbReference type="OrthoDB" id="9783592at2"/>
<dbReference type="SUPFAM" id="SSF52980">
    <property type="entry name" value="Restriction endonuclease-like"/>
    <property type="match status" value="1"/>
</dbReference>
<evidence type="ECO:0000256" key="1">
    <source>
        <dbReference type="ARBA" id="ARBA00004496"/>
    </source>
</evidence>
<keyword evidence="7 13" id="KW-0378">Hydrolase</keyword>
<sequence>MNDGMIFETMLNVTNQMYNNRGEAVVNKRPTPIKILQTRGNLILKAAFDGRSTVDYDGVVQGRMITFEAKSTIEETRFDLNMIARHQYDYLSRCDAQDAICFVLVFFIKRQSIYLIPYELLKEYWDAADAGGRKSIPLVDLERRAHKFGTAGRAPVDYLPHVKKIWFEG</sequence>
<dbReference type="GO" id="GO:0008821">
    <property type="term" value="F:crossover junction DNA endonuclease activity"/>
    <property type="evidence" value="ECO:0007669"/>
    <property type="project" value="UniProtKB-EC"/>
</dbReference>
<evidence type="ECO:0000256" key="2">
    <source>
        <dbReference type="ARBA" id="ARBA00022490"/>
    </source>
</evidence>
<dbReference type="PIRSF" id="PIRSF037785">
    <property type="entry name" value="RecU"/>
    <property type="match status" value="1"/>
</dbReference>
<dbReference type="Gene3D" id="3.40.1350.10">
    <property type="match status" value="1"/>
</dbReference>
<dbReference type="InterPro" id="IPR011856">
    <property type="entry name" value="tRNA_endonuc-like_dom_sf"/>
</dbReference>
<reference evidence="14 15" key="1">
    <citation type="submission" date="2019-06" db="EMBL/GenBank/DDBJ databases">
        <title>Saccharibacillus brassicae sp. nov., an endophytic bacterium isolated from Chinese cabbage seeds (Brassica pekinensis).</title>
        <authorList>
            <person name="Jiang L."/>
            <person name="Lee J."/>
            <person name="Kim S.W."/>
        </authorList>
    </citation>
    <scope>NUCLEOTIDE SEQUENCE [LARGE SCALE GENOMIC DNA]</scope>
    <source>
        <strain evidence="15">KCTC 43072 / ATSA2</strain>
    </source>
</reference>
<dbReference type="GO" id="GO:0007059">
    <property type="term" value="P:chromosome segregation"/>
    <property type="evidence" value="ECO:0007669"/>
    <property type="project" value="UniProtKB-UniRule"/>
</dbReference>
<gene>
    <name evidence="13" type="primary">recU</name>
    <name evidence="14" type="ORF">FFV09_23085</name>
</gene>
<proteinExistence type="inferred from homology"/>
<feature type="binding site" evidence="13">
    <location>
        <position position="55"/>
    </location>
    <ligand>
        <name>Mg(2+)</name>
        <dbReference type="ChEBI" id="CHEBI:18420"/>
    </ligand>
</feature>
<dbReference type="HAMAP" id="MF_00130">
    <property type="entry name" value="RecU"/>
    <property type="match status" value="1"/>
</dbReference>
<keyword evidence="4 13" id="KW-0479">Metal-binding</keyword>
<dbReference type="GO" id="GO:0006281">
    <property type="term" value="P:DNA repair"/>
    <property type="evidence" value="ECO:0007669"/>
    <property type="project" value="UniProtKB-UniRule"/>
</dbReference>
<comment type="catalytic activity">
    <reaction evidence="13">
        <text>Endonucleolytic cleavage at a junction such as a reciprocal single-stranded crossover between two homologous DNA duplexes (Holliday junction).</text>
        <dbReference type="EC" id="3.1.21.10"/>
    </reaction>
</comment>
<dbReference type="Proteomes" id="UP000316968">
    <property type="component" value="Chromosome"/>
</dbReference>
<dbReference type="GO" id="GO:0003676">
    <property type="term" value="F:nucleic acid binding"/>
    <property type="evidence" value="ECO:0007669"/>
    <property type="project" value="InterPro"/>
</dbReference>
<evidence type="ECO:0000256" key="3">
    <source>
        <dbReference type="ARBA" id="ARBA00022722"/>
    </source>
</evidence>
<evidence type="ECO:0000256" key="13">
    <source>
        <dbReference type="HAMAP-Rule" id="MF_00130"/>
    </source>
</evidence>
<keyword evidence="6 13" id="KW-0227">DNA damage</keyword>
<dbReference type="Pfam" id="PF03838">
    <property type="entry name" value="RecU"/>
    <property type="match status" value="1"/>
</dbReference>
<evidence type="ECO:0000256" key="10">
    <source>
        <dbReference type="ARBA" id="ARBA00023204"/>
    </source>
</evidence>
<evidence type="ECO:0000313" key="14">
    <source>
        <dbReference type="EMBL" id="QDH23912.1"/>
    </source>
</evidence>
<dbReference type="GO" id="GO:0006310">
    <property type="term" value="P:DNA recombination"/>
    <property type="evidence" value="ECO:0007669"/>
    <property type="project" value="UniProtKB-UniRule"/>
</dbReference>
<evidence type="ECO:0000313" key="15">
    <source>
        <dbReference type="Proteomes" id="UP000316968"/>
    </source>
</evidence>
<dbReference type="AlphaFoldDB" id="A0A4Y6V1H2"/>
<evidence type="ECO:0000256" key="5">
    <source>
        <dbReference type="ARBA" id="ARBA00022759"/>
    </source>
</evidence>
<feature type="binding site" evidence="13">
    <location>
        <position position="87"/>
    </location>
    <ligand>
        <name>Mg(2+)</name>
        <dbReference type="ChEBI" id="CHEBI:18420"/>
    </ligand>
</feature>
<dbReference type="EC" id="3.1.21.10" evidence="13"/>
<evidence type="ECO:0000256" key="6">
    <source>
        <dbReference type="ARBA" id="ARBA00022763"/>
    </source>
</evidence>
<evidence type="ECO:0000256" key="9">
    <source>
        <dbReference type="ARBA" id="ARBA00023172"/>
    </source>
</evidence>
<organism evidence="14 15">
    <name type="scientific">Saccharibacillus brassicae</name>
    <dbReference type="NCBI Taxonomy" id="2583377"/>
    <lineage>
        <taxon>Bacteria</taxon>
        <taxon>Bacillati</taxon>
        <taxon>Bacillota</taxon>
        <taxon>Bacilli</taxon>
        <taxon>Bacillales</taxon>
        <taxon>Paenibacillaceae</taxon>
        <taxon>Saccharibacillus</taxon>
    </lineage>
</organism>
<dbReference type="EMBL" id="CP041217">
    <property type="protein sequence ID" value="QDH23912.1"/>
    <property type="molecule type" value="Genomic_DNA"/>
</dbReference>
<dbReference type="KEGG" id="saca:FFV09_23085"/>
<feature type="site" description="Transition state stabilizer" evidence="13">
    <location>
        <position position="70"/>
    </location>
</feature>
<keyword evidence="9 13" id="KW-0233">DNA recombination</keyword>
<dbReference type="InterPro" id="IPR004612">
    <property type="entry name" value="Resolv_RecU"/>
</dbReference>
<keyword evidence="5 13" id="KW-0255">Endonuclease</keyword>
<keyword evidence="2 13" id="KW-0963">Cytoplasm</keyword>
<dbReference type="GO" id="GO:0005737">
    <property type="term" value="C:cytoplasm"/>
    <property type="evidence" value="ECO:0007669"/>
    <property type="project" value="UniProtKB-SubCell"/>
</dbReference>
<feature type="binding site" evidence="13">
    <location>
        <position position="53"/>
    </location>
    <ligand>
        <name>Mg(2+)</name>
        <dbReference type="ChEBI" id="CHEBI:18420"/>
    </ligand>
</feature>
<comment type="similarity">
    <text evidence="11 13">Belongs to the RecU family.</text>
</comment>
<evidence type="ECO:0000256" key="8">
    <source>
        <dbReference type="ARBA" id="ARBA00022842"/>
    </source>
</evidence>
<keyword evidence="15" id="KW-1185">Reference proteome</keyword>
<feature type="binding site" evidence="13">
    <location>
        <position position="68"/>
    </location>
    <ligand>
        <name>Mg(2+)</name>
        <dbReference type="ChEBI" id="CHEBI:18420"/>
    </ligand>
</feature>
<evidence type="ECO:0000256" key="12">
    <source>
        <dbReference type="ARBA" id="ARBA00029523"/>
    </source>
</evidence>
<comment type="subcellular location">
    <subcellularLocation>
        <location evidence="1 13">Cytoplasm</location>
    </subcellularLocation>
</comment>
<keyword evidence="10 13" id="KW-0234">DNA repair</keyword>
<dbReference type="InterPro" id="IPR011335">
    <property type="entry name" value="Restrct_endonuc-II-like"/>
</dbReference>
<evidence type="ECO:0000256" key="11">
    <source>
        <dbReference type="ARBA" id="ARBA00023447"/>
    </source>
</evidence>
<dbReference type="CDD" id="cd22354">
    <property type="entry name" value="RecU-like"/>
    <property type="match status" value="1"/>
</dbReference>
<name>A0A4Y6V1H2_SACBS</name>
<keyword evidence="3 13" id="KW-0540">Nuclease</keyword>
<protein>
    <recommendedName>
        <fullName evidence="12 13">Holliday junction resolvase RecU</fullName>
        <ecNumber evidence="13">3.1.21.10</ecNumber>
    </recommendedName>
    <alternativeName>
        <fullName evidence="13">Recombination protein U homolog</fullName>
    </alternativeName>
</protein>
<comment type="function">
    <text evidence="13">Endonuclease that resolves Holliday junction intermediates in genetic recombination. Cleaves mobile four-strand junctions by introducing symmetrical nicks in paired strands. Promotes annealing of linear ssDNA with homologous dsDNA. Required for DNA repair, homologous recombination and chromosome segregation.</text>
</comment>
<dbReference type="GO" id="GO:0000287">
    <property type="term" value="F:magnesium ion binding"/>
    <property type="evidence" value="ECO:0007669"/>
    <property type="project" value="UniProtKB-UniRule"/>
</dbReference>
<keyword evidence="8 13" id="KW-0460">Magnesium</keyword>
<accession>A0A4Y6V1H2</accession>
<evidence type="ECO:0000256" key="7">
    <source>
        <dbReference type="ARBA" id="ARBA00022801"/>
    </source>
</evidence>